<keyword evidence="1" id="KW-0479">Metal-binding</keyword>
<evidence type="ECO:0000256" key="4">
    <source>
        <dbReference type="ARBA" id="ARBA00023242"/>
    </source>
</evidence>
<gene>
    <name evidence="7" type="ORF">JAAARDRAFT_35507</name>
</gene>
<proteinExistence type="predicted"/>
<reference evidence="8" key="1">
    <citation type="journal article" date="2014" name="Proc. Natl. Acad. Sci. U.S.A.">
        <title>Extensive sampling of basidiomycete genomes demonstrates inadequacy of the white-rot/brown-rot paradigm for wood decay fungi.</title>
        <authorList>
            <person name="Riley R."/>
            <person name="Salamov A.A."/>
            <person name="Brown D.W."/>
            <person name="Nagy L.G."/>
            <person name="Floudas D."/>
            <person name="Held B.W."/>
            <person name="Levasseur A."/>
            <person name="Lombard V."/>
            <person name="Morin E."/>
            <person name="Otillar R."/>
            <person name="Lindquist E.A."/>
            <person name="Sun H."/>
            <person name="LaButti K.M."/>
            <person name="Schmutz J."/>
            <person name="Jabbour D."/>
            <person name="Luo H."/>
            <person name="Baker S.E."/>
            <person name="Pisabarro A.G."/>
            <person name="Walton J.D."/>
            <person name="Blanchette R.A."/>
            <person name="Henrissat B."/>
            <person name="Martin F."/>
            <person name="Cullen D."/>
            <person name="Hibbett D.S."/>
            <person name="Grigoriev I.V."/>
        </authorList>
    </citation>
    <scope>NUCLEOTIDE SEQUENCE [LARGE SCALE GENOMIC DNA]</scope>
    <source>
        <strain evidence="8">MUCL 33604</strain>
    </source>
</reference>
<sequence length="231" mass="26133">MAEKKGAYGSSAPTADFRRKWDKEEYAEKAKKRDLEEKDRMQENEERMKQGKKPRKGRKDDAPKPTELMKQREHDLELDKNLGKTMVVQNAGGRGPGVPGFYCEACERTYKDSSAYLDHINGRAHLRKIGQTTRIARSTVEQVRARIAYLREKTKEASSAKSYDFEKRLAEVREKEAALRAEKKAAKKREKEEKRVEMVMDVTGGVGGGEDGGGDDMMKMMGFGGFGSTKK</sequence>
<dbReference type="InterPro" id="IPR022755">
    <property type="entry name" value="Znf_C2H2_jaz"/>
</dbReference>
<dbReference type="InterPro" id="IPR003604">
    <property type="entry name" value="Matrin/U1-like-C_Znf_C2H2"/>
</dbReference>
<feature type="compositionally biased region" description="Basic and acidic residues" evidence="5">
    <location>
        <begin position="16"/>
        <end position="49"/>
    </location>
</feature>
<dbReference type="GO" id="GO:0000398">
    <property type="term" value="P:mRNA splicing, via spliceosome"/>
    <property type="evidence" value="ECO:0007669"/>
    <property type="project" value="InterPro"/>
</dbReference>
<evidence type="ECO:0000256" key="2">
    <source>
        <dbReference type="ARBA" id="ARBA00022771"/>
    </source>
</evidence>
<evidence type="ECO:0000259" key="6">
    <source>
        <dbReference type="PROSITE" id="PS00028"/>
    </source>
</evidence>
<dbReference type="SMART" id="SM00451">
    <property type="entry name" value="ZnF_U1"/>
    <property type="match status" value="1"/>
</dbReference>
<organism evidence="7 8">
    <name type="scientific">Jaapia argillacea MUCL 33604</name>
    <dbReference type="NCBI Taxonomy" id="933084"/>
    <lineage>
        <taxon>Eukaryota</taxon>
        <taxon>Fungi</taxon>
        <taxon>Dikarya</taxon>
        <taxon>Basidiomycota</taxon>
        <taxon>Agaricomycotina</taxon>
        <taxon>Agaricomycetes</taxon>
        <taxon>Agaricomycetidae</taxon>
        <taxon>Jaapiales</taxon>
        <taxon>Jaapiaceae</taxon>
        <taxon>Jaapia</taxon>
    </lineage>
</organism>
<keyword evidence="2" id="KW-0863">Zinc-finger</keyword>
<dbReference type="GO" id="GO:0003676">
    <property type="term" value="F:nucleic acid binding"/>
    <property type="evidence" value="ECO:0007669"/>
    <property type="project" value="InterPro"/>
</dbReference>
<dbReference type="GO" id="GO:0008270">
    <property type="term" value="F:zinc ion binding"/>
    <property type="evidence" value="ECO:0007669"/>
    <property type="project" value="UniProtKB-KW"/>
</dbReference>
<dbReference type="GO" id="GO:0005681">
    <property type="term" value="C:spliceosomal complex"/>
    <property type="evidence" value="ECO:0007669"/>
    <property type="project" value="InterPro"/>
</dbReference>
<keyword evidence="3" id="KW-0862">Zinc</keyword>
<keyword evidence="8" id="KW-1185">Reference proteome</keyword>
<evidence type="ECO:0000256" key="3">
    <source>
        <dbReference type="ARBA" id="ARBA00022833"/>
    </source>
</evidence>
<protein>
    <recommendedName>
        <fullName evidence="6">C2H2-type domain-containing protein</fullName>
    </recommendedName>
</protein>
<dbReference type="SUPFAM" id="SSF57667">
    <property type="entry name" value="beta-beta-alpha zinc fingers"/>
    <property type="match status" value="1"/>
</dbReference>
<evidence type="ECO:0000313" key="7">
    <source>
        <dbReference type="EMBL" id="KDQ57815.1"/>
    </source>
</evidence>
<feature type="domain" description="C2H2-type" evidence="6">
    <location>
        <begin position="103"/>
        <end position="125"/>
    </location>
</feature>
<dbReference type="InterPro" id="IPR013087">
    <property type="entry name" value="Znf_C2H2_type"/>
</dbReference>
<dbReference type="PANTHER" id="PTHR45986:SF1">
    <property type="entry name" value="ZINC FINGER MATRIN-TYPE PROTEIN 2"/>
    <property type="match status" value="1"/>
</dbReference>
<feature type="region of interest" description="Disordered" evidence="5">
    <location>
        <begin position="1"/>
        <end position="80"/>
    </location>
</feature>
<evidence type="ECO:0000256" key="1">
    <source>
        <dbReference type="ARBA" id="ARBA00022723"/>
    </source>
</evidence>
<name>A0A067PVD2_9AGAM</name>
<dbReference type="STRING" id="933084.A0A067PVD2"/>
<dbReference type="GO" id="GO:0046540">
    <property type="term" value="C:U4/U6 x U5 tri-snRNP complex"/>
    <property type="evidence" value="ECO:0007669"/>
    <property type="project" value="TreeGrafter"/>
</dbReference>
<keyword evidence="4" id="KW-0539">Nucleus</keyword>
<dbReference type="PROSITE" id="PS00028">
    <property type="entry name" value="ZINC_FINGER_C2H2_1"/>
    <property type="match status" value="1"/>
</dbReference>
<dbReference type="Gene3D" id="3.30.160.60">
    <property type="entry name" value="Classic Zinc Finger"/>
    <property type="match status" value="1"/>
</dbReference>
<evidence type="ECO:0000313" key="8">
    <source>
        <dbReference type="Proteomes" id="UP000027265"/>
    </source>
</evidence>
<feature type="compositionally biased region" description="Basic and acidic residues" evidence="5">
    <location>
        <begin position="58"/>
        <end position="80"/>
    </location>
</feature>
<dbReference type="InterPro" id="IPR040107">
    <property type="entry name" value="Snu23"/>
</dbReference>
<dbReference type="Pfam" id="PF12171">
    <property type="entry name" value="zf-C2H2_jaz"/>
    <property type="match status" value="1"/>
</dbReference>
<accession>A0A067PVD2</accession>
<dbReference type="AlphaFoldDB" id="A0A067PVD2"/>
<dbReference type="HOGENOM" id="CLU_067237_2_1_1"/>
<dbReference type="EMBL" id="KL197719">
    <property type="protein sequence ID" value="KDQ57815.1"/>
    <property type="molecule type" value="Genomic_DNA"/>
</dbReference>
<dbReference type="Proteomes" id="UP000027265">
    <property type="component" value="Unassembled WGS sequence"/>
</dbReference>
<dbReference type="PANTHER" id="PTHR45986">
    <property type="entry name" value="ZINC FINGER MATRIN-TYPE PROTEIN 2"/>
    <property type="match status" value="1"/>
</dbReference>
<evidence type="ECO:0000256" key="5">
    <source>
        <dbReference type="SAM" id="MobiDB-lite"/>
    </source>
</evidence>
<dbReference type="InParanoid" id="A0A067PVD2"/>
<dbReference type="OrthoDB" id="30343at2759"/>
<dbReference type="InterPro" id="IPR036236">
    <property type="entry name" value="Znf_C2H2_sf"/>
</dbReference>